<keyword evidence="4" id="KW-0539">Nucleus</keyword>
<evidence type="ECO:0000256" key="4">
    <source>
        <dbReference type="ARBA" id="ARBA00023242"/>
    </source>
</evidence>
<feature type="region of interest" description="Disordered" evidence="5">
    <location>
        <begin position="519"/>
        <end position="541"/>
    </location>
</feature>
<proteinExistence type="inferred from homology"/>
<dbReference type="Proteomes" id="UP001454036">
    <property type="component" value="Unassembled WGS sequence"/>
</dbReference>
<comment type="similarity">
    <text evidence="2">Belongs to the RRP1 family.</text>
</comment>
<feature type="region of interest" description="Disordered" evidence="5">
    <location>
        <begin position="310"/>
        <end position="466"/>
    </location>
</feature>
<reference evidence="6 7" key="1">
    <citation type="submission" date="2024-01" db="EMBL/GenBank/DDBJ databases">
        <title>The complete chloroplast genome sequence of Lithospermum erythrorhizon: insights into the phylogenetic relationship among Boraginaceae species and the maternal lineages of purple gromwells.</title>
        <authorList>
            <person name="Okada T."/>
            <person name="Watanabe K."/>
        </authorList>
    </citation>
    <scope>NUCLEOTIDE SEQUENCE [LARGE SCALE GENOMIC DNA]</scope>
</reference>
<evidence type="ECO:0000256" key="1">
    <source>
        <dbReference type="ARBA" id="ARBA00004123"/>
    </source>
</evidence>
<feature type="compositionally biased region" description="Basic residues" evidence="5">
    <location>
        <begin position="603"/>
        <end position="619"/>
    </location>
</feature>
<accession>A0AAV3RBQ4</accession>
<keyword evidence="7" id="KW-1185">Reference proteome</keyword>
<dbReference type="EMBL" id="BAABME010008183">
    <property type="protein sequence ID" value="GAA0172550.1"/>
    <property type="molecule type" value="Genomic_DNA"/>
</dbReference>
<evidence type="ECO:0000313" key="7">
    <source>
        <dbReference type="Proteomes" id="UP001454036"/>
    </source>
</evidence>
<organism evidence="6 7">
    <name type="scientific">Lithospermum erythrorhizon</name>
    <name type="common">Purple gromwell</name>
    <name type="synonym">Lithospermum officinale var. erythrorhizon</name>
    <dbReference type="NCBI Taxonomy" id="34254"/>
    <lineage>
        <taxon>Eukaryota</taxon>
        <taxon>Viridiplantae</taxon>
        <taxon>Streptophyta</taxon>
        <taxon>Embryophyta</taxon>
        <taxon>Tracheophyta</taxon>
        <taxon>Spermatophyta</taxon>
        <taxon>Magnoliopsida</taxon>
        <taxon>eudicotyledons</taxon>
        <taxon>Gunneridae</taxon>
        <taxon>Pentapetalae</taxon>
        <taxon>asterids</taxon>
        <taxon>lamiids</taxon>
        <taxon>Boraginales</taxon>
        <taxon>Boraginaceae</taxon>
        <taxon>Boraginoideae</taxon>
        <taxon>Lithospermeae</taxon>
        <taxon>Lithospermum</taxon>
    </lineage>
</organism>
<dbReference type="PANTHER" id="PTHR13026">
    <property type="entry name" value="NNP-1 PROTEIN NOVEL NUCLEAR PROTEIN 1 NOP52"/>
    <property type="match status" value="1"/>
</dbReference>
<keyword evidence="3" id="KW-0698">rRNA processing</keyword>
<feature type="region of interest" description="Disordered" evidence="5">
    <location>
        <begin position="567"/>
        <end position="626"/>
    </location>
</feature>
<evidence type="ECO:0000256" key="2">
    <source>
        <dbReference type="ARBA" id="ARBA00006374"/>
    </source>
</evidence>
<gene>
    <name evidence="6" type="ORF">LIER_26355</name>
</gene>
<feature type="compositionally biased region" description="Basic residues" evidence="5">
    <location>
        <begin position="374"/>
        <end position="385"/>
    </location>
</feature>
<evidence type="ECO:0000256" key="3">
    <source>
        <dbReference type="ARBA" id="ARBA00022552"/>
    </source>
</evidence>
<dbReference type="GO" id="GO:0006364">
    <property type="term" value="P:rRNA processing"/>
    <property type="evidence" value="ECO:0007669"/>
    <property type="project" value="UniProtKB-KW"/>
</dbReference>
<dbReference type="GO" id="GO:0005634">
    <property type="term" value="C:nucleus"/>
    <property type="evidence" value="ECO:0007669"/>
    <property type="project" value="UniProtKB-SubCell"/>
</dbReference>
<comment type="caution">
    <text evidence="6">The sequence shown here is derived from an EMBL/GenBank/DDBJ whole genome shotgun (WGS) entry which is preliminary data.</text>
</comment>
<evidence type="ECO:0000313" key="6">
    <source>
        <dbReference type="EMBL" id="GAA0172550.1"/>
    </source>
</evidence>
<dbReference type="GO" id="GO:0030688">
    <property type="term" value="C:preribosome, small subunit precursor"/>
    <property type="evidence" value="ECO:0007669"/>
    <property type="project" value="InterPro"/>
</dbReference>
<sequence length="626" mass="70507">MKKRSREMNPKKKTLMTKLSQFSTPTLIKHLASCNTTVRHHSLRLLHHHLTTPQLILSDLDLKKLWKALFYCLWHCDKTLAQSELINNLVDLGMFNRAFSVRFFEGFLVTLRREWSGIDHFRLDKFYLCIRRFVKAVFGLVSRCGWDLELLREFVEVLEVSGFFAEDRVLGNGVVYHVVGVFVEELRGCFVKVEKEVVDLLFRPFFRVLAEGVDKILIGKVRGLVFEELLKIGTGLLDRKIGGGGGDEGYDDVAFGLIALRMGFAARFYEIGSSVECVQGNRKVVLKLHEEFLKLERRFEASGIEIEVPDVVRENDDDDEEVPELIPIDGSEKNGDDSGFDANGEAEEAEDMLDDVEDARMHKKARKEVDGHVKKSKIKKKKEKKNRSLDENFSVPETCAPVTDNLVEPTLTQESKSSSKKRKKKEMTNKSVDTNESEALLSAPVDSVLVNKSSSTSEKESNDNVLNESVIANLQKQFENVAAELVSDDENDDDFSLNDAFLSIGEKLPIGDKSTIKKKKNKKRAKSCDPQNSVNEVDSGINGAKSLDTSAKKVRFAMKNNLVWKPHSPLPPQSLRIPPSVTPRGSALKKGVLPGPIKEIPPAKKKLKKNAKKNAKKILMKSVPWR</sequence>
<name>A0AAV3RBQ4_LITER</name>
<dbReference type="InterPro" id="IPR010301">
    <property type="entry name" value="RRP1"/>
</dbReference>
<dbReference type="AlphaFoldDB" id="A0AAV3RBQ4"/>
<protein>
    <submittedName>
        <fullName evidence="6">Uncharacterized protein</fullName>
    </submittedName>
</protein>
<dbReference type="PANTHER" id="PTHR13026:SF0">
    <property type="entry name" value="RIBOSOMAL RNA PROCESSING 1B"/>
    <property type="match status" value="1"/>
</dbReference>
<feature type="compositionally biased region" description="Acidic residues" evidence="5">
    <location>
        <begin position="344"/>
        <end position="357"/>
    </location>
</feature>
<dbReference type="Pfam" id="PF05997">
    <property type="entry name" value="Nop52"/>
    <property type="match status" value="1"/>
</dbReference>
<comment type="subcellular location">
    <subcellularLocation>
        <location evidence="1">Nucleus</location>
    </subcellularLocation>
</comment>
<evidence type="ECO:0000256" key="5">
    <source>
        <dbReference type="SAM" id="MobiDB-lite"/>
    </source>
</evidence>